<protein>
    <submittedName>
        <fullName evidence="2">Uncharacterized protein</fullName>
    </submittedName>
</protein>
<comment type="caution">
    <text evidence="2">The sequence shown here is derived from an EMBL/GenBank/DDBJ whole genome shotgun (WGS) entry which is preliminary data.</text>
</comment>
<dbReference type="OrthoDB" id="3804066at2759"/>
<evidence type="ECO:0000313" key="3">
    <source>
        <dbReference type="Proteomes" id="UP000076837"/>
    </source>
</evidence>
<evidence type="ECO:0000256" key="1">
    <source>
        <dbReference type="SAM" id="MobiDB-lite"/>
    </source>
</evidence>
<evidence type="ECO:0000313" key="2">
    <source>
        <dbReference type="EMBL" id="KZM19281.1"/>
    </source>
</evidence>
<organism evidence="2 3">
    <name type="scientific">Didymella rabiei</name>
    <name type="common">Chickpea ascochyta blight fungus</name>
    <name type="synonym">Mycosphaerella rabiei</name>
    <dbReference type="NCBI Taxonomy" id="5454"/>
    <lineage>
        <taxon>Eukaryota</taxon>
        <taxon>Fungi</taxon>
        <taxon>Dikarya</taxon>
        <taxon>Ascomycota</taxon>
        <taxon>Pezizomycotina</taxon>
        <taxon>Dothideomycetes</taxon>
        <taxon>Pleosporomycetidae</taxon>
        <taxon>Pleosporales</taxon>
        <taxon>Pleosporineae</taxon>
        <taxon>Didymellaceae</taxon>
        <taxon>Ascochyta</taxon>
    </lineage>
</organism>
<name>A0A162WZH3_DIDRA</name>
<dbReference type="AlphaFoldDB" id="A0A162WZH3"/>
<reference evidence="2 3" key="1">
    <citation type="journal article" date="2016" name="Sci. Rep.">
        <title>Draft genome sequencing and secretome analysis of fungal phytopathogen Ascochyta rabiei provides insight into the necrotrophic effector repertoire.</title>
        <authorList>
            <person name="Verma S."/>
            <person name="Gazara R.K."/>
            <person name="Nizam S."/>
            <person name="Parween S."/>
            <person name="Chattopadhyay D."/>
            <person name="Verma P.K."/>
        </authorList>
    </citation>
    <scope>NUCLEOTIDE SEQUENCE [LARGE SCALE GENOMIC DNA]</scope>
    <source>
        <strain evidence="2 3">ArDII</strain>
    </source>
</reference>
<accession>A0A162WZH3</accession>
<dbReference type="Proteomes" id="UP000076837">
    <property type="component" value="Unassembled WGS sequence"/>
</dbReference>
<feature type="region of interest" description="Disordered" evidence="1">
    <location>
        <begin position="1"/>
        <end position="37"/>
    </location>
</feature>
<proteinExistence type="predicted"/>
<dbReference type="EMBL" id="JYNV01000296">
    <property type="protein sequence ID" value="KZM19281.1"/>
    <property type="molecule type" value="Genomic_DNA"/>
</dbReference>
<gene>
    <name evidence="2" type="ORF">ST47_g9571</name>
</gene>
<sequence>MFDQSGFYQREYPNCDTTQSTNVPPAPPPSPASYSKTNDIASAYGLDRVAKTSQATARCKGQQNSLEPTPQPPCELAKNWTQADHNLLYVIHYSVHDTWRAAIEQLAEIDIQTNVSRNPSTQKLSEQLDTLNRAYGFKQMPCHSEEIFRDENMVLENMMVYVEILQASDTARDQRARIDSALYSPTVLSLDLVSCDELHRLMQHNLPCEFPRQLSPL</sequence>
<keyword evidence="3" id="KW-1185">Reference proteome</keyword>